<dbReference type="GO" id="GO:0047617">
    <property type="term" value="F:fatty acyl-CoA hydrolase activity"/>
    <property type="evidence" value="ECO:0007669"/>
    <property type="project" value="TreeGrafter"/>
</dbReference>
<keyword evidence="2 3" id="KW-0378">Hydrolase</keyword>
<dbReference type="SUPFAM" id="SSF54637">
    <property type="entry name" value="Thioesterase/thiol ester dehydrase-isomerase"/>
    <property type="match status" value="1"/>
</dbReference>
<dbReference type="InterPro" id="IPR050563">
    <property type="entry name" value="4-hydroxybenzoyl-CoA_TE"/>
</dbReference>
<evidence type="ECO:0000256" key="2">
    <source>
        <dbReference type="ARBA" id="ARBA00022801"/>
    </source>
</evidence>
<dbReference type="Pfam" id="PF13279">
    <property type="entry name" value="4HBT_2"/>
    <property type="match status" value="1"/>
</dbReference>
<keyword evidence="4" id="KW-1185">Reference proteome</keyword>
<accession>A0A1M4WDT4</accession>
<dbReference type="PIRSF" id="PIRSF003230">
    <property type="entry name" value="YbgC"/>
    <property type="match status" value="1"/>
</dbReference>
<gene>
    <name evidence="3" type="ORF">SAMN02746091_01135</name>
</gene>
<dbReference type="RefSeq" id="WP_027309232.1">
    <property type="nucleotide sequence ID" value="NZ_FQVG01000016.1"/>
</dbReference>
<dbReference type="CDD" id="cd00586">
    <property type="entry name" value="4HBT"/>
    <property type="match status" value="1"/>
</dbReference>
<protein>
    <submittedName>
        <fullName evidence="3">Acyl-CoA thioester hydrolase</fullName>
    </submittedName>
</protein>
<sequence>MKTQFRVRYKETDRMGIVYHSNYIVWFDVGRTELLRSLGFDYRHLEEIGLMLPVVEVNVKYKSPSYYDDLIEIEASILEVSRVKVKFGYKVYRGGTLLAEGYTVHGFTDNNLKPIALNKFNKEIYELFLKNIVSNLEDKG</sequence>
<dbReference type="EMBL" id="FQVG01000016">
    <property type="protein sequence ID" value="SHE79320.1"/>
    <property type="molecule type" value="Genomic_DNA"/>
</dbReference>
<dbReference type="PROSITE" id="PS01328">
    <property type="entry name" value="4HBCOA_THIOESTERASE"/>
    <property type="match status" value="1"/>
</dbReference>
<evidence type="ECO:0000256" key="1">
    <source>
        <dbReference type="ARBA" id="ARBA00005953"/>
    </source>
</evidence>
<organism evidence="3 4">
    <name type="scientific">Caloramator proteoclasticus DSM 10124</name>
    <dbReference type="NCBI Taxonomy" id="1121262"/>
    <lineage>
        <taxon>Bacteria</taxon>
        <taxon>Bacillati</taxon>
        <taxon>Bacillota</taxon>
        <taxon>Clostridia</taxon>
        <taxon>Eubacteriales</taxon>
        <taxon>Clostridiaceae</taxon>
        <taxon>Caloramator</taxon>
    </lineage>
</organism>
<dbReference type="InterPro" id="IPR029069">
    <property type="entry name" value="HotDog_dom_sf"/>
</dbReference>
<dbReference type="PANTHER" id="PTHR31793:SF27">
    <property type="entry name" value="NOVEL THIOESTERASE SUPERFAMILY DOMAIN AND SAPOSIN A-TYPE DOMAIN CONTAINING PROTEIN (0610012H03RIK)"/>
    <property type="match status" value="1"/>
</dbReference>
<dbReference type="Proteomes" id="UP000184423">
    <property type="component" value="Unassembled WGS sequence"/>
</dbReference>
<dbReference type="InterPro" id="IPR006684">
    <property type="entry name" value="YbgC/YbaW"/>
</dbReference>
<evidence type="ECO:0000313" key="3">
    <source>
        <dbReference type="EMBL" id="SHE79320.1"/>
    </source>
</evidence>
<dbReference type="InterPro" id="IPR008272">
    <property type="entry name" value="HB-CoA_thioesterase_AS"/>
</dbReference>
<evidence type="ECO:0000313" key="4">
    <source>
        <dbReference type="Proteomes" id="UP000184423"/>
    </source>
</evidence>
<dbReference type="PANTHER" id="PTHR31793">
    <property type="entry name" value="4-HYDROXYBENZOYL-COA THIOESTERASE FAMILY MEMBER"/>
    <property type="match status" value="1"/>
</dbReference>
<reference evidence="4" key="1">
    <citation type="submission" date="2016-11" db="EMBL/GenBank/DDBJ databases">
        <authorList>
            <person name="Varghese N."/>
            <person name="Submissions S."/>
        </authorList>
    </citation>
    <scope>NUCLEOTIDE SEQUENCE [LARGE SCALE GENOMIC DNA]</scope>
    <source>
        <strain evidence="4">DSM 10124</strain>
    </source>
</reference>
<dbReference type="Gene3D" id="3.10.129.10">
    <property type="entry name" value="Hotdog Thioesterase"/>
    <property type="match status" value="1"/>
</dbReference>
<dbReference type="NCBIfam" id="TIGR00051">
    <property type="entry name" value="YbgC/FadM family acyl-CoA thioesterase"/>
    <property type="match status" value="1"/>
</dbReference>
<comment type="similarity">
    <text evidence="1">Belongs to the 4-hydroxybenzoyl-CoA thioesterase family.</text>
</comment>
<proteinExistence type="inferred from homology"/>
<dbReference type="AlphaFoldDB" id="A0A1M4WDT4"/>
<name>A0A1M4WDT4_9CLOT</name>